<proteinExistence type="predicted"/>
<dbReference type="Proteomes" id="UP001159363">
    <property type="component" value="Chromosome 12"/>
</dbReference>
<organism evidence="1 2">
    <name type="scientific">Dryococelus australis</name>
    <dbReference type="NCBI Taxonomy" id="614101"/>
    <lineage>
        <taxon>Eukaryota</taxon>
        <taxon>Metazoa</taxon>
        <taxon>Ecdysozoa</taxon>
        <taxon>Arthropoda</taxon>
        <taxon>Hexapoda</taxon>
        <taxon>Insecta</taxon>
        <taxon>Pterygota</taxon>
        <taxon>Neoptera</taxon>
        <taxon>Polyneoptera</taxon>
        <taxon>Phasmatodea</taxon>
        <taxon>Verophasmatodea</taxon>
        <taxon>Anareolatae</taxon>
        <taxon>Phasmatidae</taxon>
        <taxon>Eurycanthinae</taxon>
        <taxon>Dryococelus</taxon>
    </lineage>
</organism>
<comment type="caution">
    <text evidence="1">The sequence shown here is derived from an EMBL/GenBank/DDBJ whole genome shotgun (WGS) entry which is preliminary data.</text>
</comment>
<reference evidence="1 2" key="1">
    <citation type="submission" date="2023-02" db="EMBL/GenBank/DDBJ databases">
        <title>LHISI_Scaffold_Assembly.</title>
        <authorList>
            <person name="Stuart O.P."/>
            <person name="Cleave R."/>
            <person name="Magrath M.J.L."/>
            <person name="Mikheyev A.S."/>
        </authorList>
    </citation>
    <scope>NUCLEOTIDE SEQUENCE [LARGE SCALE GENOMIC DNA]</scope>
    <source>
        <strain evidence="1">Daus_M_001</strain>
        <tissue evidence="1">Leg muscle</tissue>
    </source>
</reference>
<evidence type="ECO:0000313" key="1">
    <source>
        <dbReference type="EMBL" id="KAJ8869817.1"/>
    </source>
</evidence>
<evidence type="ECO:0000313" key="2">
    <source>
        <dbReference type="Proteomes" id="UP001159363"/>
    </source>
</evidence>
<keyword evidence="2" id="KW-1185">Reference proteome</keyword>
<dbReference type="EMBL" id="JARBHB010000013">
    <property type="protein sequence ID" value="KAJ8869817.1"/>
    <property type="molecule type" value="Genomic_DNA"/>
</dbReference>
<name>A0ABQ9GEB4_9NEOP</name>
<gene>
    <name evidence="1" type="ORF">PR048_028826</name>
</gene>
<accession>A0ABQ9GEB4</accession>
<protein>
    <submittedName>
        <fullName evidence="1">Uncharacterized protein</fullName>
    </submittedName>
</protein>
<sequence>MPVERNLMMSIEEGNERDILTTKARYKDGIIEEKNIFQEGERGEVLTRNNRDLTVNARRSVSKLGHIENLATSLSIGIVSPPTHKRGKHNKNPVKYSTSDIDNLNHATYNTRKSVMRRENTQCLMTNSAGYLQKSIIFSLKIQRLIPVKQELHHQMAKAGQDAIKTTTKQAERLGIYVMTFNLQHALPTCFTKRTCSAII</sequence>